<comment type="similarity">
    <text evidence="2">Belongs to the cation transport ATPase (P-type) (TC 3.A.3) family. Type V subfamily.</text>
</comment>
<dbReference type="NCBIfam" id="TIGR01657">
    <property type="entry name" value="P-ATPase-V"/>
    <property type="match status" value="1"/>
</dbReference>
<evidence type="ECO:0000313" key="16">
    <source>
        <dbReference type="EMBL" id="RKP02778.1"/>
    </source>
</evidence>
<keyword evidence="3" id="KW-0813">Transport</keyword>
<feature type="transmembrane region" description="Helical" evidence="13">
    <location>
        <begin position="212"/>
        <end position="229"/>
    </location>
</feature>
<feature type="transmembrane region" description="Helical" evidence="13">
    <location>
        <begin position="235"/>
        <end position="255"/>
    </location>
</feature>
<dbReference type="GO" id="GO:0006874">
    <property type="term" value="P:intracellular calcium ion homeostasis"/>
    <property type="evidence" value="ECO:0007669"/>
    <property type="project" value="TreeGrafter"/>
</dbReference>
<dbReference type="SUPFAM" id="SSF81653">
    <property type="entry name" value="Calcium ATPase, transduction domain A"/>
    <property type="match status" value="1"/>
</dbReference>
<feature type="domain" description="P-type ATPase A" evidence="14">
    <location>
        <begin position="268"/>
        <end position="404"/>
    </location>
</feature>
<feature type="transmembrane region" description="Helical" evidence="13">
    <location>
        <begin position="31"/>
        <end position="50"/>
    </location>
</feature>
<dbReference type="InterPro" id="IPR057255">
    <property type="entry name" value="2TM_P5A-ATPase"/>
</dbReference>
<dbReference type="GO" id="GO:0005789">
    <property type="term" value="C:endoplasmic reticulum membrane"/>
    <property type="evidence" value="ECO:0007669"/>
    <property type="project" value="UniProtKB-SubCell"/>
</dbReference>
<keyword evidence="11 13" id="KW-1133">Transmembrane helix</keyword>
<dbReference type="InterPro" id="IPR044492">
    <property type="entry name" value="P_typ_ATPase_HD_dom"/>
</dbReference>
<evidence type="ECO:0000256" key="12">
    <source>
        <dbReference type="ARBA" id="ARBA00023136"/>
    </source>
</evidence>
<feature type="transmembrane region" description="Helical" evidence="13">
    <location>
        <begin position="1094"/>
        <end position="1114"/>
    </location>
</feature>
<evidence type="ECO:0000256" key="1">
    <source>
        <dbReference type="ARBA" id="ARBA00004477"/>
    </source>
</evidence>
<dbReference type="InterPro" id="IPR036412">
    <property type="entry name" value="HAD-like_sf"/>
</dbReference>
<evidence type="ECO:0000256" key="6">
    <source>
        <dbReference type="ARBA" id="ARBA00022741"/>
    </source>
</evidence>
<dbReference type="AlphaFoldDB" id="A0A4P9XBK6"/>
<dbReference type="SUPFAM" id="SSF56784">
    <property type="entry name" value="HAD-like"/>
    <property type="match status" value="1"/>
</dbReference>
<dbReference type="Pfam" id="PF23143">
    <property type="entry name" value="2TM_P5A-ATPase"/>
    <property type="match status" value="1"/>
</dbReference>
<dbReference type="Pfam" id="PF00122">
    <property type="entry name" value="E1-E2_ATPase"/>
    <property type="match status" value="1"/>
</dbReference>
<dbReference type="InterPro" id="IPR059000">
    <property type="entry name" value="ATPase_P-type_domA"/>
</dbReference>
<dbReference type="STRING" id="1555241.A0A4P9XBK6"/>
<dbReference type="GO" id="GO:0005524">
    <property type="term" value="F:ATP binding"/>
    <property type="evidence" value="ECO:0007669"/>
    <property type="project" value="UniProtKB-KW"/>
</dbReference>
<proteinExistence type="inferred from homology"/>
<dbReference type="FunFam" id="3.40.50.1000:FF:000056">
    <property type="entry name" value="Cation-transporting ATPase"/>
    <property type="match status" value="1"/>
</dbReference>
<evidence type="ECO:0000256" key="8">
    <source>
        <dbReference type="ARBA" id="ARBA00022840"/>
    </source>
</evidence>
<evidence type="ECO:0000256" key="9">
    <source>
        <dbReference type="ARBA" id="ARBA00022842"/>
    </source>
</evidence>
<dbReference type="GO" id="GO:0019829">
    <property type="term" value="F:ATPase-coupled monoatomic cation transmembrane transporter activity"/>
    <property type="evidence" value="ECO:0007669"/>
    <property type="project" value="TreeGrafter"/>
</dbReference>
<feature type="transmembrane region" description="Helical" evidence="13">
    <location>
        <begin position="1032"/>
        <end position="1051"/>
    </location>
</feature>
<dbReference type="Gene3D" id="3.40.50.1000">
    <property type="entry name" value="HAD superfamily/HAD-like"/>
    <property type="match status" value="2"/>
</dbReference>
<evidence type="ECO:0000256" key="13">
    <source>
        <dbReference type="SAM" id="Phobius"/>
    </source>
</evidence>
<evidence type="ECO:0000256" key="10">
    <source>
        <dbReference type="ARBA" id="ARBA00022967"/>
    </source>
</evidence>
<evidence type="ECO:0000256" key="11">
    <source>
        <dbReference type="ARBA" id="ARBA00022989"/>
    </source>
</evidence>
<evidence type="ECO:0000256" key="3">
    <source>
        <dbReference type="ARBA" id="ARBA00022448"/>
    </source>
</evidence>
<dbReference type="Gene3D" id="3.40.1110.10">
    <property type="entry name" value="Calcium-transporting ATPase, cytoplasmic domain N"/>
    <property type="match status" value="1"/>
</dbReference>
<dbReference type="PANTHER" id="PTHR45630">
    <property type="entry name" value="CATION-TRANSPORTING ATPASE-RELATED"/>
    <property type="match status" value="1"/>
</dbReference>
<keyword evidence="8" id="KW-0067">ATP-binding</keyword>
<dbReference type="InterPro" id="IPR023214">
    <property type="entry name" value="HAD_sf"/>
</dbReference>
<evidence type="ECO:0008006" key="18">
    <source>
        <dbReference type="Google" id="ProtNLM"/>
    </source>
</evidence>
<dbReference type="SUPFAM" id="SSF81660">
    <property type="entry name" value="Metal cation-transporting ATPase, ATP-binding domain N"/>
    <property type="match status" value="1"/>
</dbReference>
<evidence type="ECO:0000256" key="7">
    <source>
        <dbReference type="ARBA" id="ARBA00022824"/>
    </source>
</evidence>
<keyword evidence="10" id="KW-1278">Translocase</keyword>
<evidence type="ECO:0000256" key="4">
    <source>
        <dbReference type="ARBA" id="ARBA00022692"/>
    </source>
</evidence>
<dbReference type="InterPro" id="IPR008250">
    <property type="entry name" value="ATPase_P-typ_transduc_dom_A_sf"/>
</dbReference>
<dbReference type="InterPro" id="IPR006544">
    <property type="entry name" value="P-type_TPase_V"/>
</dbReference>
<name>A0A4P9XBK6_9FUNG</name>
<feature type="transmembrane region" description="Helical" evidence="13">
    <location>
        <begin position="420"/>
        <end position="438"/>
    </location>
</feature>
<dbReference type="SFLD" id="SFLDF00027">
    <property type="entry name" value="p-type_atpase"/>
    <property type="match status" value="1"/>
</dbReference>
<dbReference type="Proteomes" id="UP000274922">
    <property type="component" value="Unassembled WGS sequence"/>
</dbReference>
<keyword evidence="7" id="KW-0256">Endoplasmic reticulum</keyword>
<dbReference type="GO" id="GO:0015662">
    <property type="term" value="F:P-type ion transporter activity"/>
    <property type="evidence" value="ECO:0007669"/>
    <property type="project" value="TreeGrafter"/>
</dbReference>
<dbReference type="Gene3D" id="2.70.150.10">
    <property type="entry name" value="Calcium-transporting ATPase, cytoplasmic transduction domain A"/>
    <property type="match status" value="2"/>
</dbReference>
<dbReference type="InterPro" id="IPR001757">
    <property type="entry name" value="P_typ_ATPase"/>
</dbReference>
<dbReference type="InterPro" id="IPR018303">
    <property type="entry name" value="ATPase_P-typ_P_site"/>
</dbReference>
<gene>
    <name evidence="16" type="ORF">CXG81DRAFT_24566</name>
</gene>
<dbReference type="GO" id="GO:0016887">
    <property type="term" value="F:ATP hydrolysis activity"/>
    <property type="evidence" value="ECO:0007669"/>
    <property type="project" value="InterPro"/>
</dbReference>
<dbReference type="SFLD" id="SFLDG00002">
    <property type="entry name" value="C1.7:_P-type_atpase_like"/>
    <property type="match status" value="1"/>
</dbReference>
<dbReference type="PANTHER" id="PTHR45630:SF7">
    <property type="entry name" value="ENDOPLASMIC RETICULUM TRANSMEMBRANE HELIX TRANSLOCASE"/>
    <property type="match status" value="1"/>
</dbReference>
<evidence type="ECO:0000313" key="17">
    <source>
        <dbReference type="Proteomes" id="UP000274922"/>
    </source>
</evidence>
<evidence type="ECO:0000256" key="2">
    <source>
        <dbReference type="ARBA" id="ARBA00006000"/>
    </source>
</evidence>
<keyword evidence="5" id="KW-0479">Metal-binding</keyword>
<evidence type="ECO:0000259" key="15">
    <source>
        <dbReference type="Pfam" id="PF23143"/>
    </source>
</evidence>
<sequence>MGGRKEPLSQTLVQSHAIRKAALLIRNPTEYHIYATPYAAAYAAWAYVYWFQYDEWLGSGEVAGLSFLLVAAVNALLFLVCQWNVSAAARFTCRHTDDINEANYVKIVPRRHHGSGQLCPLEHPKRRRAFTANGEANGPWFFFQKRKYIWNHATKRFDKLAFPTKQGLPMSHFQNCRGLGDGVSIAQATQKYGKNLFDVPIPSFGALFKEHMMAPFFVFQLFCVALWFLDEMWYYSLFTLGMLFMFESTVVFQRLKNLQDFRNMSIKPYRIDVYRDERWVQLMTDELLPGDLVALTRSKEDAPIPCDLLLVGGTAIVNEAMLSGESTPQLKENISLAEHDAIFSLETDKNSVFYGGTKILQVTAPDVAYPLKDGPPIPEPPNKGCLAVVIRTGFHTQQGKLVRTIIYSSERMTADNLESLLFILFLLVFAVVAAWYVWTEGTKNEERKREKVLLDCILIITSVVPPELPMELSLAVNNSLMALVRSYVFCTEPFRIPFAGRIDVACFDKTGTLTAEDLVMQGVAGLGDHPAELIPVDRLGDLPKMTVWTLAAGHALVRLKDEGIVGDPMEKNALATLGWTLHDDTLIKPRANAKTSPESLAPDGLTVLRRWQFTSAMKRMNAIYQDNMTGDLYVAVKGAPETIQSMLKQVPEGYEQTYKDFARSGNRVLALAWRRFDRDGRPITDVERSAIEHDLAFGGFLVFFCPLKNDSAESIQMLNESSHRCVMITGDNALTACHVAGQVAITTRTVLVAGAPEMRPRHEALLDDTDADHLQWISVDEQVCFTQDLRVAAMPEALKTYDLCITGKALDAMMDKPAFAALLPRIWVYARVSPSQKEDILNALKAQGFTTLMCGDGTNDVGALKQAHVGIALLTANVEDLEKMNEAAQVKRKLMILAQQAKLRERFNMPPLPAHEQELVEAFKKQEAAAQAKALAAAENDEIGASAKAAAKASPTAGAANRPKPANLSDQFSEMLQAMNQAEMEDGPPQIKFGDASVAAPFTSKISSVRSVCNIIRQGRATLVAMIQMYKILALNSLISAYAMSVLYLAGIKQGDWQSTVAGLLMTVCFFGIAKSTPVERLSKKRPQSSVFNVYLVCSVLGQAAIHVGSLIYIRQQALFYSEELDEEIDLDAKFSPSLLNSAIYLISLTMQISTFAINYQGLPFRESLFQNKPLWNGLRMVGGITLCAATEFVPALNDWMQLVPFPEEFRVRLLTTMAVDLAGSWLIEQVCSALFSNNKPKAALM</sequence>
<dbReference type="InterPro" id="IPR023299">
    <property type="entry name" value="ATPase_P-typ_cyto_dom_N"/>
</dbReference>
<feature type="transmembrane region" description="Helical" evidence="13">
    <location>
        <begin position="62"/>
        <end position="81"/>
    </location>
</feature>
<evidence type="ECO:0000256" key="5">
    <source>
        <dbReference type="ARBA" id="ARBA00022723"/>
    </source>
</evidence>
<keyword evidence="12 13" id="KW-0472">Membrane</keyword>
<keyword evidence="9" id="KW-0460">Magnesium</keyword>
<comment type="subcellular location">
    <subcellularLocation>
        <location evidence="1">Endoplasmic reticulum membrane</location>
        <topology evidence="1">Multi-pass membrane protein</topology>
    </subcellularLocation>
</comment>
<reference evidence="17" key="1">
    <citation type="journal article" date="2018" name="Nat. Microbiol.">
        <title>Leveraging single-cell genomics to expand the fungal tree of life.</title>
        <authorList>
            <person name="Ahrendt S.R."/>
            <person name="Quandt C.A."/>
            <person name="Ciobanu D."/>
            <person name="Clum A."/>
            <person name="Salamov A."/>
            <person name="Andreopoulos B."/>
            <person name="Cheng J.F."/>
            <person name="Woyke T."/>
            <person name="Pelin A."/>
            <person name="Henrissat B."/>
            <person name="Reynolds N.K."/>
            <person name="Benny G.L."/>
            <person name="Smith M.E."/>
            <person name="James T.Y."/>
            <person name="Grigoriev I.V."/>
        </authorList>
    </citation>
    <scope>NUCLEOTIDE SEQUENCE [LARGE SCALE GENOMIC DNA]</scope>
    <source>
        <strain evidence="17">ATCC 52028</strain>
    </source>
</reference>
<dbReference type="SUPFAM" id="SSF81665">
    <property type="entry name" value="Calcium ATPase, transmembrane domain M"/>
    <property type="match status" value="1"/>
</dbReference>
<keyword evidence="4 13" id="KW-0812">Transmembrane</keyword>
<keyword evidence="17" id="KW-1185">Reference proteome</keyword>
<organism evidence="16 17">
    <name type="scientific">Caulochytrium protostelioides</name>
    <dbReference type="NCBI Taxonomy" id="1555241"/>
    <lineage>
        <taxon>Eukaryota</taxon>
        <taxon>Fungi</taxon>
        <taxon>Fungi incertae sedis</taxon>
        <taxon>Chytridiomycota</taxon>
        <taxon>Chytridiomycota incertae sedis</taxon>
        <taxon>Chytridiomycetes</taxon>
        <taxon>Caulochytriales</taxon>
        <taxon>Caulochytriaceae</taxon>
        <taxon>Caulochytrium</taxon>
    </lineage>
</organism>
<protein>
    <recommendedName>
        <fullName evidence="18">Cation-transporting P-type ATPase N-terminal domain-containing protein</fullName>
    </recommendedName>
</protein>
<feature type="domain" description="P5A-ATPase transmembrane helical hairpin" evidence="15">
    <location>
        <begin position="28"/>
        <end position="95"/>
    </location>
</feature>
<dbReference type="NCBIfam" id="TIGR01494">
    <property type="entry name" value="ATPase_P-type"/>
    <property type="match status" value="2"/>
</dbReference>
<evidence type="ECO:0000259" key="14">
    <source>
        <dbReference type="Pfam" id="PF00122"/>
    </source>
</evidence>
<dbReference type="OrthoDB" id="48943at2759"/>
<accession>A0A4P9XBK6</accession>
<dbReference type="SFLD" id="SFLDS00003">
    <property type="entry name" value="Haloacid_Dehalogenase"/>
    <property type="match status" value="1"/>
</dbReference>
<dbReference type="InterPro" id="IPR023298">
    <property type="entry name" value="ATPase_P-typ_TM_dom_sf"/>
</dbReference>
<dbReference type="Gene3D" id="1.20.1110.10">
    <property type="entry name" value="Calcium-transporting ATPase, transmembrane domain"/>
    <property type="match status" value="1"/>
</dbReference>
<dbReference type="EMBL" id="ML014135">
    <property type="protein sequence ID" value="RKP02778.1"/>
    <property type="molecule type" value="Genomic_DNA"/>
</dbReference>
<dbReference type="GO" id="GO:0046872">
    <property type="term" value="F:metal ion binding"/>
    <property type="evidence" value="ECO:0007669"/>
    <property type="project" value="UniProtKB-KW"/>
</dbReference>
<keyword evidence="6" id="KW-0547">Nucleotide-binding</keyword>
<dbReference type="PRINTS" id="PR00119">
    <property type="entry name" value="CATATPASE"/>
</dbReference>
<dbReference type="PROSITE" id="PS00154">
    <property type="entry name" value="ATPASE_E1_E2"/>
    <property type="match status" value="1"/>
</dbReference>